<reference evidence="2" key="2">
    <citation type="journal article" date="2008" name="Nucleic Acids Res.">
        <title>The rice annotation project database (RAP-DB): 2008 update.</title>
        <authorList>
            <consortium name="The rice annotation project (RAP)"/>
        </authorList>
    </citation>
    <scope>GENOME REANNOTATION</scope>
    <source>
        <strain evidence="2">cv. Nipponbare</strain>
    </source>
</reference>
<dbReference type="EMBL" id="AC131967">
    <property type="protein sequence ID" value="AAN04505.1"/>
    <property type="molecule type" value="Genomic_DNA"/>
</dbReference>
<dbReference type="AlphaFoldDB" id="Q7G5I7"/>
<dbReference type="Proteomes" id="UP000000763">
    <property type="component" value="Chromosome 10"/>
</dbReference>
<sequence>MAVAGGRGSGGGGGGGHLWLCLRWGEMDLGWKLLGRRWRRHGLIVVRQRGVGEWLNASADMGFSCLVVSVRLIGGRARGYGQNGGSGFGSTRPPASMGFDDATGDILLAPSPLHHQRWMISAHIYSEICWALHWHIGCKLRYNSTGGAPVSFKQNLLISASLLLIVFCA</sequence>
<evidence type="ECO:0000313" key="1">
    <source>
        <dbReference type="EMBL" id="AAN04505.1"/>
    </source>
</evidence>
<organism evidence="1 2">
    <name type="scientific">Oryza sativa subsp. japonica</name>
    <name type="common">Rice</name>
    <dbReference type="NCBI Taxonomy" id="39947"/>
    <lineage>
        <taxon>Eukaryota</taxon>
        <taxon>Viridiplantae</taxon>
        <taxon>Streptophyta</taxon>
        <taxon>Embryophyta</taxon>
        <taxon>Tracheophyta</taxon>
        <taxon>Spermatophyta</taxon>
        <taxon>Magnoliopsida</taxon>
        <taxon>Liliopsida</taxon>
        <taxon>Poales</taxon>
        <taxon>Poaceae</taxon>
        <taxon>BOP clade</taxon>
        <taxon>Oryzoideae</taxon>
        <taxon>Oryzeae</taxon>
        <taxon>Oryzinae</taxon>
        <taxon>Oryza</taxon>
        <taxon>Oryza sativa</taxon>
    </lineage>
</organism>
<gene>
    <name evidence="1" type="ORF">OSJNAa0049K09.8</name>
</gene>
<evidence type="ECO:0000313" key="2">
    <source>
        <dbReference type="Proteomes" id="UP000000763"/>
    </source>
</evidence>
<protein>
    <submittedName>
        <fullName evidence="1">Uncharacterized protein</fullName>
    </submittedName>
</protein>
<proteinExistence type="predicted"/>
<accession>Q7G5I7</accession>
<name>Q7G5I7_ORYSJ</name>
<reference evidence="2" key="1">
    <citation type="journal article" date="2005" name="Nature">
        <title>The map-based sequence of the rice genome.</title>
        <authorList>
            <consortium name="International rice genome sequencing project (IRGSP)"/>
            <person name="Matsumoto T."/>
            <person name="Wu J."/>
            <person name="Kanamori H."/>
            <person name="Katayose Y."/>
            <person name="Fujisawa M."/>
            <person name="Namiki N."/>
            <person name="Mizuno H."/>
            <person name="Yamamoto K."/>
            <person name="Antonio B.A."/>
            <person name="Baba T."/>
            <person name="Sakata K."/>
            <person name="Nagamura Y."/>
            <person name="Aoki H."/>
            <person name="Arikawa K."/>
            <person name="Arita K."/>
            <person name="Bito T."/>
            <person name="Chiden Y."/>
            <person name="Fujitsuka N."/>
            <person name="Fukunaka R."/>
            <person name="Hamada M."/>
            <person name="Harada C."/>
            <person name="Hayashi A."/>
            <person name="Hijishita S."/>
            <person name="Honda M."/>
            <person name="Hosokawa S."/>
            <person name="Ichikawa Y."/>
            <person name="Idonuma A."/>
            <person name="Iijima M."/>
            <person name="Ikeda M."/>
            <person name="Ikeno M."/>
            <person name="Ito K."/>
            <person name="Ito S."/>
            <person name="Ito T."/>
            <person name="Ito Y."/>
            <person name="Ito Y."/>
            <person name="Iwabuchi A."/>
            <person name="Kamiya K."/>
            <person name="Karasawa W."/>
            <person name="Kurita K."/>
            <person name="Katagiri S."/>
            <person name="Kikuta A."/>
            <person name="Kobayashi H."/>
            <person name="Kobayashi N."/>
            <person name="Machita K."/>
            <person name="Maehara T."/>
            <person name="Masukawa M."/>
            <person name="Mizubayashi T."/>
            <person name="Mukai Y."/>
            <person name="Nagasaki H."/>
            <person name="Nagata Y."/>
            <person name="Naito S."/>
            <person name="Nakashima M."/>
            <person name="Nakama Y."/>
            <person name="Nakamichi Y."/>
            <person name="Nakamura M."/>
            <person name="Meguro A."/>
            <person name="Negishi M."/>
            <person name="Ohta I."/>
            <person name="Ohta T."/>
            <person name="Okamoto M."/>
            <person name="Ono N."/>
            <person name="Saji S."/>
            <person name="Sakaguchi M."/>
            <person name="Sakai K."/>
            <person name="Shibata M."/>
            <person name="Shimokawa T."/>
            <person name="Song J."/>
            <person name="Takazaki Y."/>
            <person name="Terasawa K."/>
            <person name="Tsugane M."/>
            <person name="Tsuji K."/>
            <person name="Ueda S."/>
            <person name="Waki K."/>
            <person name="Yamagata H."/>
            <person name="Yamamoto M."/>
            <person name="Yamamoto S."/>
            <person name="Yamane H."/>
            <person name="Yoshiki S."/>
            <person name="Yoshihara R."/>
            <person name="Yukawa K."/>
            <person name="Zhong H."/>
            <person name="Yano M."/>
            <person name="Yuan Q."/>
            <person name="Ouyang S."/>
            <person name="Liu J."/>
            <person name="Jones K.M."/>
            <person name="Gansberger K."/>
            <person name="Moffat K."/>
            <person name="Hill J."/>
            <person name="Bera J."/>
            <person name="Fadrosh D."/>
            <person name="Jin S."/>
            <person name="Johri S."/>
            <person name="Kim M."/>
            <person name="Overton L."/>
            <person name="Reardon M."/>
            <person name="Tsitrin T."/>
            <person name="Vuong H."/>
            <person name="Weaver B."/>
            <person name="Ciecko A."/>
            <person name="Tallon L."/>
            <person name="Jackson J."/>
            <person name="Pai G."/>
            <person name="Aken S.V."/>
            <person name="Utterback T."/>
            <person name="Reidmuller S."/>
            <person name="Feldblyum T."/>
            <person name="Hsiao J."/>
            <person name="Zismann V."/>
            <person name="Iobst S."/>
            <person name="de Vazeille A.R."/>
            <person name="Buell C.R."/>
            <person name="Ying K."/>
            <person name="Li Y."/>
            <person name="Lu T."/>
            <person name="Huang Y."/>
            <person name="Zhao Q."/>
            <person name="Feng Q."/>
            <person name="Zhang L."/>
            <person name="Zhu J."/>
            <person name="Weng Q."/>
            <person name="Mu J."/>
            <person name="Lu Y."/>
            <person name="Fan D."/>
            <person name="Liu Y."/>
            <person name="Guan J."/>
            <person name="Zhang Y."/>
            <person name="Yu S."/>
            <person name="Liu X."/>
            <person name="Zhang Y."/>
            <person name="Hong G."/>
            <person name="Han B."/>
            <person name="Choisne N."/>
            <person name="Demange N."/>
            <person name="Orjeda G."/>
            <person name="Samain S."/>
            <person name="Cattolico L."/>
            <person name="Pelletier E."/>
            <person name="Couloux A."/>
            <person name="Segurens B."/>
            <person name="Wincker P."/>
            <person name="D'Hont A."/>
            <person name="Scarpelli C."/>
            <person name="Weissenbach J."/>
            <person name="Salanoubat M."/>
            <person name="Quetier F."/>
            <person name="Yu Y."/>
            <person name="Kim H.R."/>
            <person name="Rambo T."/>
            <person name="Currie J."/>
            <person name="Collura K."/>
            <person name="Luo M."/>
            <person name="Yang T."/>
            <person name="Ammiraju J.S.S."/>
            <person name="Engler F."/>
            <person name="Soderlund C."/>
            <person name="Wing R.A."/>
            <person name="Palmer L.E."/>
            <person name="de la Bastide M."/>
            <person name="Spiegel L."/>
            <person name="Nascimento L."/>
            <person name="Zutavern T."/>
            <person name="O'Shaughnessy A."/>
            <person name="Dike S."/>
            <person name="Dedhia N."/>
            <person name="Preston R."/>
            <person name="Balija V."/>
            <person name="McCombie W.R."/>
            <person name="Chow T."/>
            <person name="Chen H."/>
            <person name="Chung M."/>
            <person name="Chen C."/>
            <person name="Shaw J."/>
            <person name="Wu H."/>
            <person name="Hsiao K."/>
            <person name="Chao Y."/>
            <person name="Chu M."/>
            <person name="Cheng C."/>
            <person name="Hour A."/>
            <person name="Lee P."/>
            <person name="Lin S."/>
            <person name="Lin Y."/>
            <person name="Liou J."/>
            <person name="Liu S."/>
            <person name="Hsing Y."/>
            <person name="Raghuvanshi S."/>
            <person name="Mohanty A."/>
            <person name="Bharti A.K."/>
            <person name="Gaur A."/>
            <person name="Gupta V."/>
            <person name="Kumar D."/>
            <person name="Ravi V."/>
            <person name="Vij S."/>
            <person name="Kapur A."/>
            <person name="Khurana P."/>
            <person name="Khurana P."/>
            <person name="Khurana J.P."/>
            <person name="Tyagi A.K."/>
            <person name="Gaikwad K."/>
            <person name="Singh A."/>
            <person name="Dalal V."/>
            <person name="Srivastava S."/>
            <person name="Dixit A."/>
            <person name="Pal A.K."/>
            <person name="Ghazi I.A."/>
            <person name="Yadav M."/>
            <person name="Pandit A."/>
            <person name="Bhargava A."/>
            <person name="Sureshbabu K."/>
            <person name="Batra K."/>
            <person name="Sharma T.R."/>
            <person name="Mohapatra T."/>
            <person name="Singh N.K."/>
            <person name="Messing J."/>
            <person name="Nelson A.B."/>
            <person name="Fuks G."/>
            <person name="Kavchok S."/>
            <person name="Keizer G."/>
            <person name="Linton E."/>
            <person name="Llaca V."/>
            <person name="Song R."/>
            <person name="Tanyolac B."/>
            <person name="Young S."/>
            <person name="Ho-Il K."/>
            <person name="Hahn J.H."/>
            <person name="Sangsakoo G."/>
            <person name="Vanavichit A."/>
            <person name="de Mattos Luiz.A.T."/>
            <person name="Zimmer P.D."/>
            <person name="Malone G."/>
            <person name="Dellagostin O."/>
            <person name="de Oliveira A.C."/>
            <person name="Bevan M."/>
            <person name="Bancroft I."/>
            <person name="Minx P."/>
            <person name="Cordum H."/>
            <person name="Wilson R."/>
            <person name="Cheng Z."/>
            <person name="Jin W."/>
            <person name="Jiang J."/>
            <person name="Leong S.A."/>
            <person name="Iwama H."/>
            <person name="Gojobori T."/>
            <person name="Itoh T."/>
            <person name="Niimura Y."/>
            <person name="Fujii Y."/>
            <person name="Habara T."/>
            <person name="Sakai H."/>
            <person name="Sato Y."/>
            <person name="Wilson G."/>
            <person name="Kumar K."/>
            <person name="McCouch S."/>
            <person name="Juretic N."/>
            <person name="Hoen D."/>
            <person name="Wright S."/>
            <person name="Bruskiewich R."/>
            <person name="Bureau T."/>
            <person name="Miyao A."/>
            <person name="Hirochika H."/>
            <person name="Nishikawa T."/>
            <person name="Kadowaki K."/>
            <person name="Sugiura M."/>
            <person name="Burr B."/>
            <person name="Sasaki T."/>
        </authorList>
    </citation>
    <scope>NUCLEOTIDE SEQUENCE [LARGE SCALE GENOMIC DNA]</scope>
    <source>
        <strain evidence="2">cv. Nipponbare</strain>
    </source>
</reference>